<keyword evidence="1" id="KW-0732">Signal</keyword>
<proteinExistence type="predicted"/>
<dbReference type="EMBL" id="CP012526">
    <property type="protein sequence ID" value="ALC45550.1"/>
    <property type="molecule type" value="Genomic_DNA"/>
</dbReference>
<name>A0A0M4F2B2_DROBS</name>
<organism evidence="2 3">
    <name type="scientific">Drosophila busckii</name>
    <name type="common">Fruit fly</name>
    <dbReference type="NCBI Taxonomy" id="30019"/>
    <lineage>
        <taxon>Eukaryota</taxon>
        <taxon>Metazoa</taxon>
        <taxon>Ecdysozoa</taxon>
        <taxon>Arthropoda</taxon>
        <taxon>Hexapoda</taxon>
        <taxon>Insecta</taxon>
        <taxon>Pterygota</taxon>
        <taxon>Neoptera</taxon>
        <taxon>Endopterygota</taxon>
        <taxon>Diptera</taxon>
        <taxon>Brachycera</taxon>
        <taxon>Muscomorpha</taxon>
        <taxon>Ephydroidea</taxon>
        <taxon>Drosophilidae</taxon>
        <taxon>Drosophila</taxon>
    </lineage>
</organism>
<feature type="signal peptide" evidence="1">
    <location>
        <begin position="1"/>
        <end position="23"/>
    </location>
</feature>
<protein>
    <submittedName>
        <fullName evidence="2">CG14356</fullName>
    </submittedName>
</protein>
<dbReference type="OrthoDB" id="8043012at2759"/>
<gene>
    <name evidence="2" type="ORF">Dbus_chr3Rg300</name>
</gene>
<evidence type="ECO:0000313" key="2">
    <source>
        <dbReference type="EMBL" id="ALC45550.1"/>
    </source>
</evidence>
<accession>A0A0M4F2B2</accession>
<evidence type="ECO:0000256" key="1">
    <source>
        <dbReference type="SAM" id="SignalP"/>
    </source>
</evidence>
<reference evidence="2 3" key="1">
    <citation type="submission" date="2015-08" db="EMBL/GenBank/DDBJ databases">
        <title>Ancestral chromatin configuration constrains chromatin evolution on differentiating sex chromosomes in Drosophila.</title>
        <authorList>
            <person name="Zhou Q."/>
            <person name="Bachtrog D."/>
        </authorList>
    </citation>
    <scope>NUCLEOTIDE SEQUENCE [LARGE SCALE GENOMIC DNA]</scope>
    <source>
        <tissue evidence="2">Whole larvae</tissue>
    </source>
</reference>
<dbReference type="OMA" id="LIYPQQR"/>
<sequence length="144" mass="17042">MSQPLSKFKTLFLLWLSIQSTFAFPIAQLDNELVAYPTTPSEVLPVEPLLIYPEERQLLYQARNFADDGERDIIFVKLLEDKSKGYRPKQQRLVEKLQQRRKELSLKDIFFVKARTNGQFSHERLKVYRLPEFYAISVFRNGEK</sequence>
<keyword evidence="3" id="KW-1185">Reference proteome</keyword>
<evidence type="ECO:0000313" key="3">
    <source>
        <dbReference type="Proteomes" id="UP000494163"/>
    </source>
</evidence>
<dbReference type="AlphaFoldDB" id="A0A0M4F2B2"/>
<dbReference type="Proteomes" id="UP000494163">
    <property type="component" value="Chromosome 3R"/>
</dbReference>
<feature type="chain" id="PRO_5005794028" evidence="1">
    <location>
        <begin position="24"/>
        <end position="144"/>
    </location>
</feature>